<feature type="transmembrane region" description="Helical" evidence="2">
    <location>
        <begin position="180"/>
        <end position="207"/>
    </location>
</feature>
<proteinExistence type="predicted"/>
<feature type="transmembrane region" description="Helical" evidence="2">
    <location>
        <begin position="219"/>
        <end position="239"/>
    </location>
</feature>
<feature type="transmembrane region" description="Helical" evidence="2">
    <location>
        <begin position="126"/>
        <end position="149"/>
    </location>
</feature>
<feature type="transmembrane region" description="Helical" evidence="2">
    <location>
        <begin position="26"/>
        <end position="48"/>
    </location>
</feature>
<dbReference type="Proteomes" id="UP000295444">
    <property type="component" value="Unassembled WGS sequence"/>
</dbReference>
<keyword evidence="2" id="KW-0472">Membrane</keyword>
<evidence type="ECO:0000313" key="4">
    <source>
        <dbReference type="Proteomes" id="UP000295444"/>
    </source>
</evidence>
<keyword evidence="2" id="KW-1133">Transmembrane helix</keyword>
<protein>
    <recommendedName>
        <fullName evidence="5">4-amino-4-deoxy-L-arabinose transferase-like glycosyltransferase</fullName>
    </recommendedName>
</protein>
<evidence type="ECO:0000313" key="3">
    <source>
        <dbReference type="EMBL" id="TDQ05367.1"/>
    </source>
</evidence>
<keyword evidence="4" id="KW-1185">Reference proteome</keyword>
<accession>A0A4R6SMX4</accession>
<feature type="transmembrane region" description="Helical" evidence="2">
    <location>
        <begin position="291"/>
        <end position="310"/>
    </location>
</feature>
<feature type="transmembrane region" description="Helical" evidence="2">
    <location>
        <begin position="155"/>
        <end position="173"/>
    </location>
</feature>
<feature type="transmembrane region" description="Helical" evidence="2">
    <location>
        <begin position="389"/>
        <end position="408"/>
    </location>
</feature>
<feature type="transmembrane region" description="Helical" evidence="2">
    <location>
        <begin position="351"/>
        <end position="368"/>
    </location>
</feature>
<feature type="transmembrane region" description="Helical" evidence="2">
    <location>
        <begin position="317"/>
        <end position="339"/>
    </location>
</feature>
<dbReference type="EMBL" id="SNXZ01000001">
    <property type="protein sequence ID" value="TDQ05367.1"/>
    <property type="molecule type" value="Genomic_DNA"/>
</dbReference>
<sequence>MADGTLVDDARPKTEQRPETEVPERLTALLVAFGAFTWQAVLVLRGYFWQDDFVLIDRAANQPLTGAYLFANHNGNITPGGNLLVWLVTKLAPVNYPVAVAPILVLHLLALFLAWRLLTAIFGTRWAVLVPFTAFALAPALLTSMLWWAQALETVPLVVALLGALLAQTRFLARGRKWHAVAAIAWTIGGLFFWDKALLIPLAVVGLTLLLSEAKRLRALWPLWAVYAILDLAYLIAYLSHTDGPGGIGSLDGVFLLIGKLIGNTFLPWSFGGPWTAAEPYTTVWAFSATWVPLAVGLLTVLVIAGSIVLRRSRAVLAWLVLAGYLLAIVALLAVARLPQFGPDAGNDPRYVADAVPMAVLCASFAFLRPADQVEPVEPRTLRWLRPTLAVVTAAFVLGTVVTAMTAWPQYSHAHAKDYVRTAQEALGRQPETTLYDTGVPQDVMVSWFGPIARTSTVLGHLPGVPAFDAPGGDLRMIDGLGIPRPIELVGAVPAPAGPVRDCGYAVGNEPTEVPLTSTKDGQRLVLRLGYYSAQQAPGSVQAGVTSQDVTFQAGLHVLYVVVDGPVAKVRLWHNNTGATVCVSDAVVGRPLPSL</sequence>
<reference evidence="3 4" key="1">
    <citation type="submission" date="2019-03" db="EMBL/GenBank/DDBJ databases">
        <title>Genomic Encyclopedia of Type Strains, Phase IV (KMG-IV): sequencing the most valuable type-strain genomes for metagenomic binning, comparative biology and taxonomic classification.</title>
        <authorList>
            <person name="Goeker M."/>
        </authorList>
    </citation>
    <scope>NUCLEOTIDE SEQUENCE [LARGE SCALE GENOMIC DNA]</scope>
    <source>
        <strain evidence="3 4">DSM 45361</strain>
    </source>
</reference>
<gene>
    <name evidence="3" type="ORF">EV186_1011337</name>
</gene>
<feature type="region of interest" description="Disordered" evidence="1">
    <location>
        <begin position="1"/>
        <end position="20"/>
    </location>
</feature>
<keyword evidence="2" id="KW-0812">Transmembrane</keyword>
<feature type="compositionally biased region" description="Basic and acidic residues" evidence="1">
    <location>
        <begin position="8"/>
        <end position="20"/>
    </location>
</feature>
<feature type="transmembrane region" description="Helical" evidence="2">
    <location>
        <begin position="251"/>
        <end position="271"/>
    </location>
</feature>
<organism evidence="3 4">
    <name type="scientific">Labedaea rhizosphaerae</name>
    <dbReference type="NCBI Taxonomy" id="598644"/>
    <lineage>
        <taxon>Bacteria</taxon>
        <taxon>Bacillati</taxon>
        <taxon>Actinomycetota</taxon>
        <taxon>Actinomycetes</taxon>
        <taxon>Pseudonocardiales</taxon>
        <taxon>Pseudonocardiaceae</taxon>
        <taxon>Labedaea</taxon>
    </lineage>
</organism>
<feature type="transmembrane region" description="Helical" evidence="2">
    <location>
        <begin position="94"/>
        <end position="114"/>
    </location>
</feature>
<dbReference type="OrthoDB" id="3778510at2"/>
<evidence type="ECO:0000256" key="1">
    <source>
        <dbReference type="SAM" id="MobiDB-lite"/>
    </source>
</evidence>
<evidence type="ECO:0000256" key="2">
    <source>
        <dbReference type="SAM" id="Phobius"/>
    </source>
</evidence>
<name>A0A4R6SMX4_LABRH</name>
<evidence type="ECO:0008006" key="5">
    <source>
        <dbReference type="Google" id="ProtNLM"/>
    </source>
</evidence>
<dbReference type="RefSeq" id="WP_133848129.1">
    <property type="nucleotide sequence ID" value="NZ_SNXZ01000001.1"/>
</dbReference>
<dbReference type="AlphaFoldDB" id="A0A4R6SMX4"/>
<comment type="caution">
    <text evidence="3">The sequence shown here is derived from an EMBL/GenBank/DDBJ whole genome shotgun (WGS) entry which is preliminary data.</text>
</comment>